<proteinExistence type="predicted"/>
<accession>A1SXS1</accession>
<protein>
    <submittedName>
        <fullName evidence="2">Uncharacterized protein</fullName>
    </submittedName>
</protein>
<name>A1SXS1_PSYIN</name>
<dbReference type="HOGENOM" id="CLU_1073121_0_0_6"/>
<dbReference type="RefSeq" id="WP_011770844.1">
    <property type="nucleotide sequence ID" value="NC_008709.1"/>
</dbReference>
<dbReference type="AlphaFoldDB" id="A1SXS1"/>
<evidence type="ECO:0000313" key="3">
    <source>
        <dbReference type="Proteomes" id="UP000000639"/>
    </source>
</evidence>
<keyword evidence="1" id="KW-0812">Transmembrane</keyword>
<gene>
    <name evidence="2" type="ordered locus">Ping_2565</name>
</gene>
<dbReference type="KEGG" id="pin:Ping_2565"/>
<evidence type="ECO:0000313" key="2">
    <source>
        <dbReference type="EMBL" id="ABM04286.1"/>
    </source>
</evidence>
<keyword evidence="1" id="KW-1133">Transmembrane helix</keyword>
<evidence type="ECO:0000256" key="1">
    <source>
        <dbReference type="SAM" id="Phobius"/>
    </source>
</evidence>
<dbReference type="Proteomes" id="UP000000639">
    <property type="component" value="Chromosome"/>
</dbReference>
<dbReference type="OrthoDB" id="9961886at2"/>
<feature type="transmembrane region" description="Helical" evidence="1">
    <location>
        <begin position="15"/>
        <end position="35"/>
    </location>
</feature>
<dbReference type="EMBL" id="CP000510">
    <property type="protein sequence ID" value="ABM04286.1"/>
    <property type="molecule type" value="Genomic_DNA"/>
</dbReference>
<feature type="transmembrane region" description="Helical" evidence="1">
    <location>
        <begin position="193"/>
        <end position="217"/>
    </location>
</feature>
<organism evidence="2 3">
    <name type="scientific">Psychromonas ingrahamii (strain DSM 17664 / CCUG 51855 / 37)</name>
    <dbReference type="NCBI Taxonomy" id="357804"/>
    <lineage>
        <taxon>Bacteria</taxon>
        <taxon>Pseudomonadati</taxon>
        <taxon>Pseudomonadota</taxon>
        <taxon>Gammaproteobacteria</taxon>
        <taxon>Alteromonadales</taxon>
        <taxon>Psychromonadaceae</taxon>
        <taxon>Psychromonas</taxon>
    </lineage>
</organism>
<keyword evidence="1" id="KW-0472">Membrane</keyword>
<sequence length="259" mass="29817">MNILNFILNLLKHPITAIVVSISLTIVVYKLSIVVKEPVFAIKPPILLVQNQTGSNRLKVTWDDIPVENVYSVEVAIWNKGNDYIDFENVVKSSPIKIMPTNKVNILNVKRMKVSGPKLELNGKIIEDIGTKKAILINIKNDEVLEHLDGSVFHILYSSNQEVGWMVKGRIKGIPEGFIEEDDYPTKPTSQTWYLSIAAFSLEFLLFLLVITSQFFLQKKDLNPRWWLFPYNVVLSVLVIYWLFASVFPFLFYPEWLIM</sequence>
<reference evidence="2 3" key="1">
    <citation type="submission" date="2007-01" db="EMBL/GenBank/DDBJ databases">
        <title>Complete sequence of Psychromonas ingrahamii 37.</title>
        <authorList>
            <consortium name="US DOE Joint Genome Institute"/>
            <person name="Copeland A."/>
            <person name="Lucas S."/>
            <person name="Lapidus A."/>
            <person name="Barry K."/>
            <person name="Detter J.C."/>
            <person name="Glavina del Rio T."/>
            <person name="Hammon N."/>
            <person name="Israni S."/>
            <person name="Dalin E."/>
            <person name="Tice H."/>
            <person name="Pitluck S."/>
            <person name="Thompson L.S."/>
            <person name="Brettin T."/>
            <person name="Bruce D."/>
            <person name="Han C."/>
            <person name="Tapia R."/>
            <person name="Schmutz J."/>
            <person name="Larimer F."/>
            <person name="Land M."/>
            <person name="Hauser L."/>
            <person name="Kyrpides N."/>
            <person name="Ivanova N."/>
            <person name="Staley J."/>
            <person name="Richardson P."/>
        </authorList>
    </citation>
    <scope>NUCLEOTIDE SEQUENCE [LARGE SCALE GENOMIC DNA]</scope>
    <source>
        <strain evidence="2 3">37</strain>
    </source>
</reference>
<keyword evidence="3" id="KW-1185">Reference proteome</keyword>
<feature type="transmembrane region" description="Helical" evidence="1">
    <location>
        <begin position="229"/>
        <end position="253"/>
    </location>
</feature>